<dbReference type="Gene3D" id="3.40.50.880">
    <property type="match status" value="1"/>
</dbReference>
<keyword evidence="3" id="KW-0804">Transcription</keyword>
<dbReference type="PANTHER" id="PTHR43130">
    <property type="entry name" value="ARAC-FAMILY TRANSCRIPTIONAL REGULATOR"/>
    <property type="match status" value="1"/>
</dbReference>
<dbReference type="RefSeq" id="WP_006230213.1">
    <property type="nucleotide sequence ID" value="NZ_CH724134.1"/>
</dbReference>
<dbReference type="InterPro" id="IPR002818">
    <property type="entry name" value="DJ-1/PfpI"/>
</dbReference>
<dbReference type="HOGENOM" id="CLU_000445_59_0_6"/>
<evidence type="ECO:0000313" key="6">
    <source>
        <dbReference type="Proteomes" id="UP000003789"/>
    </source>
</evidence>
<dbReference type="Pfam" id="PF12833">
    <property type="entry name" value="HTH_18"/>
    <property type="match status" value="1"/>
</dbReference>
<dbReference type="EMBL" id="AAPH01000006">
    <property type="protein sequence ID" value="EAS44195.1"/>
    <property type="molecule type" value="Genomic_DNA"/>
</dbReference>
<dbReference type="InterPro" id="IPR018060">
    <property type="entry name" value="HTH_AraC"/>
</dbReference>
<dbReference type="PROSITE" id="PS01124">
    <property type="entry name" value="HTH_ARAC_FAMILY_2"/>
    <property type="match status" value="1"/>
</dbReference>
<evidence type="ECO:0000256" key="3">
    <source>
        <dbReference type="ARBA" id="ARBA00023163"/>
    </source>
</evidence>
<dbReference type="AlphaFoldDB" id="Q1Z6F2"/>
<dbReference type="SUPFAM" id="SSF52317">
    <property type="entry name" value="Class I glutamine amidotransferase-like"/>
    <property type="match status" value="1"/>
</dbReference>
<feature type="domain" description="HTH araC/xylS-type" evidence="4">
    <location>
        <begin position="241"/>
        <end position="339"/>
    </location>
</feature>
<dbReference type="SUPFAM" id="SSF46689">
    <property type="entry name" value="Homeodomain-like"/>
    <property type="match status" value="2"/>
</dbReference>
<accession>Q1Z6F2</accession>
<organism evidence="5 6">
    <name type="scientific">Photobacterium profundum 3TCK</name>
    <dbReference type="NCBI Taxonomy" id="314280"/>
    <lineage>
        <taxon>Bacteria</taxon>
        <taxon>Pseudomonadati</taxon>
        <taxon>Pseudomonadota</taxon>
        <taxon>Gammaproteobacteria</taxon>
        <taxon>Vibrionales</taxon>
        <taxon>Vibrionaceae</taxon>
        <taxon>Photobacterium</taxon>
    </lineage>
</organism>
<evidence type="ECO:0000313" key="5">
    <source>
        <dbReference type="EMBL" id="EAS44195.1"/>
    </source>
</evidence>
<keyword evidence="2" id="KW-0238">DNA-binding</keyword>
<dbReference type="InterPro" id="IPR052158">
    <property type="entry name" value="INH-QAR"/>
</dbReference>
<dbReference type="Proteomes" id="UP000003789">
    <property type="component" value="Unassembled WGS sequence"/>
</dbReference>
<evidence type="ECO:0000256" key="1">
    <source>
        <dbReference type="ARBA" id="ARBA00023015"/>
    </source>
</evidence>
<gene>
    <name evidence="5" type="ORF">P3TCK_10948</name>
</gene>
<evidence type="ECO:0000259" key="4">
    <source>
        <dbReference type="PROSITE" id="PS01124"/>
    </source>
</evidence>
<dbReference type="SMART" id="SM00342">
    <property type="entry name" value="HTH_ARAC"/>
    <property type="match status" value="1"/>
</dbReference>
<dbReference type="InterPro" id="IPR009057">
    <property type="entry name" value="Homeodomain-like_sf"/>
</dbReference>
<protein>
    <submittedName>
        <fullName evidence="5">Putative transcriptional regulator</fullName>
    </submittedName>
</protein>
<dbReference type="CDD" id="cd03136">
    <property type="entry name" value="GATase1_AraC_ArgR_like"/>
    <property type="match status" value="1"/>
</dbReference>
<dbReference type="Gene3D" id="1.10.10.60">
    <property type="entry name" value="Homeodomain-like"/>
    <property type="match status" value="1"/>
</dbReference>
<reference evidence="5 6" key="1">
    <citation type="submission" date="2006-03" db="EMBL/GenBank/DDBJ databases">
        <authorList>
            <person name="Bartlett D.H."/>
            <person name="Valle G."/>
            <person name="Lauro F.M."/>
            <person name="Vezzi A."/>
            <person name="Simonato F."/>
            <person name="Eloe E."/>
            <person name="Vitulo N."/>
            <person name="Stratton T.K."/>
            <person name="D'angelo M."/>
            <person name="Ferriera S."/>
            <person name="Johnson J."/>
            <person name="Kravitz S."/>
            <person name="Beeson K."/>
            <person name="Sutton G."/>
            <person name="Rogers Y."/>
            <person name="Friedman R."/>
            <person name="Frazier M."/>
            <person name="Venter J.C."/>
        </authorList>
    </citation>
    <scope>NUCLEOTIDE SEQUENCE [LARGE SCALE GENOMIC DNA]</scope>
    <source>
        <strain evidence="5 6">3TCK</strain>
    </source>
</reference>
<proteinExistence type="predicted"/>
<name>Q1Z6F2_9GAMM</name>
<dbReference type="GO" id="GO:0003700">
    <property type="term" value="F:DNA-binding transcription factor activity"/>
    <property type="evidence" value="ECO:0007669"/>
    <property type="project" value="InterPro"/>
</dbReference>
<dbReference type="Pfam" id="PF01965">
    <property type="entry name" value="DJ-1_PfpI"/>
    <property type="match status" value="1"/>
</dbReference>
<evidence type="ECO:0000256" key="2">
    <source>
        <dbReference type="ARBA" id="ARBA00023125"/>
    </source>
</evidence>
<dbReference type="PROSITE" id="PS00041">
    <property type="entry name" value="HTH_ARAC_FAMILY_1"/>
    <property type="match status" value="1"/>
</dbReference>
<keyword evidence="1" id="KW-0805">Transcription regulation</keyword>
<dbReference type="InterPro" id="IPR029062">
    <property type="entry name" value="Class_I_gatase-like"/>
</dbReference>
<dbReference type="GO" id="GO:0043565">
    <property type="term" value="F:sequence-specific DNA binding"/>
    <property type="evidence" value="ECO:0007669"/>
    <property type="project" value="InterPro"/>
</dbReference>
<sequence>MTTTITPSNQNLADDKGPIMTPDVRFLLLPLPDFTMLPFGGFIDKLRFSADNEDYSQQRHCGWQILGLKSGTVTSSSSVSVEVQVTPEQIRFADYDYLVVFGCRSARHAQQMAPSYKALLKQAASNGVTLVTIDNACFMLAETGLLKGNQVSVHWRHAQEFMAAYPDIEVRTEQLYCIDKKRISCSGGSAAIDLAIELLTRHCGRTRAMKGLADMIIDKPRGQLHRLESLDNETSAGRHVSRAIGLMRDLFAERKTTDELATMIGISRRQLDRLFKDEFSKTAHDYWHEMRLQHLHWRLVNSNHSLTILAEEIGIQDTSYLCKIFRKRFGQSPATLRHSNK</sequence>
<dbReference type="PANTHER" id="PTHR43130:SF3">
    <property type="entry name" value="HTH-TYPE TRANSCRIPTIONAL REGULATOR RV1931C"/>
    <property type="match status" value="1"/>
</dbReference>
<dbReference type="InterPro" id="IPR018062">
    <property type="entry name" value="HTH_AraC-typ_CS"/>
</dbReference>
<comment type="caution">
    <text evidence="5">The sequence shown here is derived from an EMBL/GenBank/DDBJ whole genome shotgun (WGS) entry which is preliminary data.</text>
</comment>